<dbReference type="EMBL" id="JXTC01000034">
    <property type="protein sequence ID" value="PON97038.1"/>
    <property type="molecule type" value="Genomic_DNA"/>
</dbReference>
<protein>
    <submittedName>
        <fullName evidence="2">Uncharacterized protein</fullName>
    </submittedName>
</protein>
<proteinExistence type="predicted"/>
<feature type="region of interest" description="Disordered" evidence="1">
    <location>
        <begin position="1"/>
        <end position="22"/>
    </location>
</feature>
<sequence length="95" mass="10264">MPSRTTGVRPNQPPLPLDVAPSNARCNTPALFLPQIRAAPPSPERKPPLHLYITGRAPNRACDHDRQLLLAPATAQSLPIDTLRQPFASTPAPAF</sequence>
<reference evidence="3" key="1">
    <citation type="submission" date="2016-06" db="EMBL/GenBank/DDBJ databases">
        <title>Parallel loss of symbiosis genes in relatives of nitrogen-fixing non-legume Parasponia.</title>
        <authorList>
            <person name="Van Velzen R."/>
            <person name="Holmer R."/>
            <person name="Bu F."/>
            <person name="Rutten L."/>
            <person name="Van Zeijl A."/>
            <person name="Liu W."/>
            <person name="Santuari L."/>
            <person name="Cao Q."/>
            <person name="Sharma T."/>
            <person name="Shen D."/>
            <person name="Roswanjaya Y."/>
            <person name="Wardhani T."/>
            <person name="Kalhor M.S."/>
            <person name="Jansen J."/>
            <person name="Van den Hoogen J."/>
            <person name="Gungor B."/>
            <person name="Hartog M."/>
            <person name="Hontelez J."/>
            <person name="Verver J."/>
            <person name="Yang W.-C."/>
            <person name="Schijlen E."/>
            <person name="Repin R."/>
            <person name="Schilthuizen M."/>
            <person name="Schranz E."/>
            <person name="Heidstra R."/>
            <person name="Miyata K."/>
            <person name="Fedorova E."/>
            <person name="Kohlen W."/>
            <person name="Bisseling T."/>
            <person name="Smit S."/>
            <person name="Geurts R."/>
        </authorList>
    </citation>
    <scope>NUCLEOTIDE SEQUENCE [LARGE SCALE GENOMIC DNA]</scope>
    <source>
        <strain evidence="3">cv. RG33-2</strain>
    </source>
</reference>
<evidence type="ECO:0000313" key="3">
    <source>
        <dbReference type="Proteomes" id="UP000237000"/>
    </source>
</evidence>
<keyword evidence="3" id="KW-1185">Reference proteome</keyword>
<comment type="caution">
    <text evidence="2">The sequence shown here is derived from an EMBL/GenBank/DDBJ whole genome shotgun (WGS) entry which is preliminary data.</text>
</comment>
<dbReference type="InParanoid" id="A0A2P5FGY2"/>
<dbReference type="AlphaFoldDB" id="A0A2P5FGY2"/>
<name>A0A2P5FGY2_TREOI</name>
<evidence type="ECO:0000313" key="2">
    <source>
        <dbReference type="EMBL" id="PON97038.1"/>
    </source>
</evidence>
<evidence type="ECO:0000256" key="1">
    <source>
        <dbReference type="SAM" id="MobiDB-lite"/>
    </source>
</evidence>
<organism evidence="2 3">
    <name type="scientific">Trema orientale</name>
    <name type="common">Charcoal tree</name>
    <name type="synonym">Celtis orientalis</name>
    <dbReference type="NCBI Taxonomy" id="63057"/>
    <lineage>
        <taxon>Eukaryota</taxon>
        <taxon>Viridiplantae</taxon>
        <taxon>Streptophyta</taxon>
        <taxon>Embryophyta</taxon>
        <taxon>Tracheophyta</taxon>
        <taxon>Spermatophyta</taxon>
        <taxon>Magnoliopsida</taxon>
        <taxon>eudicotyledons</taxon>
        <taxon>Gunneridae</taxon>
        <taxon>Pentapetalae</taxon>
        <taxon>rosids</taxon>
        <taxon>fabids</taxon>
        <taxon>Rosales</taxon>
        <taxon>Cannabaceae</taxon>
        <taxon>Trema</taxon>
    </lineage>
</organism>
<gene>
    <name evidence="2" type="ORF">TorRG33x02_070880</name>
</gene>
<accession>A0A2P5FGY2</accession>
<dbReference type="Proteomes" id="UP000237000">
    <property type="component" value="Unassembled WGS sequence"/>
</dbReference>